<keyword evidence="1" id="KW-0812">Transmembrane</keyword>
<feature type="transmembrane region" description="Helical" evidence="1">
    <location>
        <begin position="36"/>
        <end position="69"/>
    </location>
</feature>
<feature type="transmembrane region" description="Helical" evidence="1">
    <location>
        <begin position="81"/>
        <end position="109"/>
    </location>
</feature>
<keyword evidence="1" id="KW-1133">Transmembrane helix</keyword>
<feature type="transmembrane region" description="Helical" evidence="1">
    <location>
        <begin position="145"/>
        <end position="164"/>
    </location>
</feature>
<organism evidence="2 3">
    <name type="scientific">Brevibacillus laterosporus LMG 15441</name>
    <dbReference type="NCBI Taxonomy" id="1042163"/>
    <lineage>
        <taxon>Bacteria</taxon>
        <taxon>Bacillati</taxon>
        <taxon>Bacillota</taxon>
        <taxon>Bacilli</taxon>
        <taxon>Bacillales</taxon>
        <taxon>Paenibacillaceae</taxon>
        <taxon>Brevibacillus</taxon>
    </lineage>
</organism>
<gene>
    <name evidence="2" type="ORF">BRLA_c011860</name>
</gene>
<sequence>MTNHMTFAILVGLCATAGLFLFRRAVTSGDRQQGGFWINGLAIAIATLLVLFSSAIVVFLLVTILWTVGTLFPMFVDKSDFWTLVSFAVVSFFMLMLYELILEPVLLYIMQRLHISRNWKLIPEILATTFIFYLVNTTWIPGVLLTPLTPLFVGILAVTVDYFLERIMGERR</sequence>
<dbReference type="KEGG" id="blr:BRLA_c011860"/>
<proteinExistence type="predicted"/>
<evidence type="ECO:0000313" key="3">
    <source>
        <dbReference type="Proteomes" id="UP000005850"/>
    </source>
</evidence>
<feature type="transmembrane region" description="Helical" evidence="1">
    <location>
        <begin position="6"/>
        <end position="24"/>
    </location>
</feature>
<dbReference type="AlphaFoldDB" id="A0A075R276"/>
<dbReference type="RefSeq" id="WP_022584152.1">
    <property type="nucleotide sequence ID" value="NZ_CP007806.1"/>
</dbReference>
<reference evidence="2 3" key="1">
    <citation type="journal article" date="2011" name="J. Bacteriol.">
        <title>Genome sequence of Brevibacillus laterosporus LMG 15441, a pathogen of invertebrates.</title>
        <authorList>
            <person name="Djukic M."/>
            <person name="Poehlein A."/>
            <person name="Thurmer A."/>
            <person name="Daniel R."/>
        </authorList>
    </citation>
    <scope>NUCLEOTIDE SEQUENCE [LARGE SCALE GENOMIC DNA]</scope>
    <source>
        <strain evidence="2 3">LMG 15441</strain>
    </source>
</reference>
<evidence type="ECO:0000313" key="2">
    <source>
        <dbReference type="EMBL" id="AIG25526.1"/>
    </source>
</evidence>
<name>A0A075R276_BRELA</name>
<dbReference type="Proteomes" id="UP000005850">
    <property type="component" value="Chromosome"/>
</dbReference>
<keyword evidence="1" id="KW-0472">Membrane</keyword>
<evidence type="ECO:0000256" key="1">
    <source>
        <dbReference type="SAM" id="Phobius"/>
    </source>
</evidence>
<dbReference type="HOGENOM" id="CLU_1552355_0_0_9"/>
<accession>A0A075R276</accession>
<protein>
    <submittedName>
        <fullName evidence="2">Uncharacterized protein</fullName>
    </submittedName>
</protein>
<dbReference type="EMBL" id="CP007806">
    <property type="protein sequence ID" value="AIG25526.1"/>
    <property type="molecule type" value="Genomic_DNA"/>
</dbReference>
<keyword evidence="3" id="KW-1185">Reference proteome</keyword>
<feature type="transmembrane region" description="Helical" evidence="1">
    <location>
        <begin position="121"/>
        <end position="139"/>
    </location>
</feature>